<accession>A0A915JHS3</accession>
<proteinExistence type="predicted"/>
<dbReference type="SUPFAM" id="SSF143990">
    <property type="entry name" value="YbiA-like"/>
    <property type="match status" value="1"/>
</dbReference>
<dbReference type="CDD" id="cd15457">
    <property type="entry name" value="NADAR"/>
    <property type="match status" value="1"/>
</dbReference>
<dbReference type="GO" id="GO:0003676">
    <property type="term" value="F:nucleic acid binding"/>
    <property type="evidence" value="ECO:0007669"/>
    <property type="project" value="InterPro"/>
</dbReference>
<evidence type="ECO:0000313" key="5">
    <source>
        <dbReference type="WBParaSite" id="nRc.2.0.1.t25663-RA"/>
    </source>
</evidence>
<keyword evidence="1" id="KW-0862">Zinc</keyword>
<reference evidence="5" key="1">
    <citation type="submission" date="2022-11" db="UniProtKB">
        <authorList>
            <consortium name="WormBaseParasite"/>
        </authorList>
    </citation>
    <scope>IDENTIFICATION</scope>
</reference>
<dbReference type="GO" id="GO:0008270">
    <property type="term" value="F:zinc ion binding"/>
    <property type="evidence" value="ECO:0007669"/>
    <property type="project" value="UniProtKB-KW"/>
</dbReference>
<evidence type="ECO:0000313" key="4">
    <source>
        <dbReference type="Proteomes" id="UP000887565"/>
    </source>
</evidence>
<dbReference type="Gene3D" id="1.10.357.40">
    <property type="entry name" value="YbiA-like"/>
    <property type="match status" value="1"/>
</dbReference>
<keyword evidence="4" id="KW-1185">Reference proteome</keyword>
<dbReference type="NCBIfam" id="TIGR02464">
    <property type="entry name" value="ribofla_fusion"/>
    <property type="match status" value="1"/>
</dbReference>
<evidence type="ECO:0000256" key="2">
    <source>
        <dbReference type="SAM" id="MobiDB-lite"/>
    </source>
</evidence>
<dbReference type="Proteomes" id="UP000887565">
    <property type="component" value="Unplaced"/>
</dbReference>
<feature type="domain" description="CCHC-type" evidence="3">
    <location>
        <begin position="5"/>
        <end position="18"/>
    </location>
</feature>
<keyword evidence="1" id="KW-0479">Metal-binding</keyword>
<sequence length="353" mass="40326">MPDWCRKCMKPGHIARYCTTESDNPPNGSYAAAVRGKPIPKSAARIAPSLTQTEEAGGQVPATTQPDTDRNAETNVLPAETNTTTTLEVPDTTKIIPFISYKNYLSNHHIAPFSVDRTNFKSTEHYLFYQKAKLNGQNEAANTILNARTAAIAKRIGDAIVWDTAKHGPWREWAYRTLFAANGYKYEQNPELRAKFFQTSPAQLVEANAYDLYWGCGLSIDDPEISRPENYPGDFNFVENKDIDRNSGQTRKETGKENFDGMELFWQYLEEAESKSINDLKNSTIPFIYKMIRITAKKAKFEESQEGIKIENKVLKWEQINTKLLYERLIKELNINKYPMDYWNTVRGLPLIV</sequence>
<dbReference type="InterPro" id="IPR012816">
    <property type="entry name" value="NADAR"/>
</dbReference>
<protein>
    <submittedName>
        <fullName evidence="5">CCHC-type domain-containing protein</fullName>
    </submittedName>
</protein>
<dbReference type="PROSITE" id="PS50158">
    <property type="entry name" value="ZF_CCHC"/>
    <property type="match status" value="1"/>
</dbReference>
<organism evidence="4 5">
    <name type="scientific">Romanomermis culicivorax</name>
    <name type="common">Nematode worm</name>
    <dbReference type="NCBI Taxonomy" id="13658"/>
    <lineage>
        <taxon>Eukaryota</taxon>
        <taxon>Metazoa</taxon>
        <taxon>Ecdysozoa</taxon>
        <taxon>Nematoda</taxon>
        <taxon>Enoplea</taxon>
        <taxon>Dorylaimia</taxon>
        <taxon>Mermithida</taxon>
        <taxon>Mermithoidea</taxon>
        <taxon>Mermithidae</taxon>
        <taxon>Romanomermis</taxon>
    </lineage>
</organism>
<feature type="region of interest" description="Disordered" evidence="2">
    <location>
        <begin position="50"/>
        <end position="85"/>
    </location>
</feature>
<keyword evidence="1" id="KW-0863">Zinc-finger</keyword>
<evidence type="ECO:0000256" key="1">
    <source>
        <dbReference type="PROSITE-ProRule" id="PRU00047"/>
    </source>
</evidence>
<evidence type="ECO:0000259" key="3">
    <source>
        <dbReference type="PROSITE" id="PS50158"/>
    </source>
</evidence>
<dbReference type="Pfam" id="PF08719">
    <property type="entry name" value="NADAR"/>
    <property type="match status" value="1"/>
</dbReference>
<dbReference type="InterPro" id="IPR037238">
    <property type="entry name" value="YbiA-like_sf"/>
</dbReference>
<dbReference type="AlphaFoldDB" id="A0A915JHS3"/>
<dbReference type="WBParaSite" id="nRc.2.0.1.t25663-RA">
    <property type="protein sequence ID" value="nRc.2.0.1.t25663-RA"/>
    <property type="gene ID" value="nRc.2.0.1.g25663"/>
</dbReference>
<dbReference type="InterPro" id="IPR001878">
    <property type="entry name" value="Znf_CCHC"/>
</dbReference>
<name>A0A915JHS3_ROMCU</name>